<dbReference type="InterPro" id="IPR025378">
    <property type="entry name" value="DUF4368"/>
</dbReference>
<dbReference type="Proteomes" id="UP000824132">
    <property type="component" value="Unassembled WGS sequence"/>
</dbReference>
<reference evidence="2" key="2">
    <citation type="submission" date="2021-04" db="EMBL/GenBank/DDBJ databases">
        <authorList>
            <person name="Gilroy R."/>
        </authorList>
    </citation>
    <scope>NUCLEOTIDE SEQUENCE</scope>
    <source>
        <strain evidence="2">CHK187-5294</strain>
    </source>
</reference>
<evidence type="ECO:0000313" key="2">
    <source>
        <dbReference type="EMBL" id="HIZ03924.1"/>
    </source>
</evidence>
<dbReference type="Pfam" id="PF14287">
    <property type="entry name" value="DUF4368"/>
    <property type="match status" value="1"/>
</dbReference>
<feature type="non-terminal residue" evidence="2">
    <location>
        <position position="1"/>
    </location>
</feature>
<sequence>KLRAEISAAKKETDNAAKFMRMVKRYTEIEKLTPEIVREFIEKVIVHQAENIDGIRRQKVEIIYNCVGAIPSETL</sequence>
<feature type="domain" description="DUF4368" evidence="1">
    <location>
        <begin position="5"/>
        <end position="70"/>
    </location>
</feature>
<protein>
    <submittedName>
        <fullName evidence="2">DUF4368 domain-containing protein</fullName>
    </submittedName>
</protein>
<gene>
    <name evidence="2" type="ORF">H9727_06515</name>
</gene>
<evidence type="ECO:0000259" key="1">
    <source>
        <dbReference type="Pfam" id="PF14287"/>
    </source>
</evidence>
<dbReference type="AlphaFoldDB" id="A0A9D2CZY1"/>
<reference evidence="2" key="1">
    <citation type="journal article" date="2021" name="PeerJ">
        <title>Extensive microbial diversity within the chicken gut microbiome revealed by metagenomics and culture.</title>
        <authorList>
            <person name="Gilroy R."/>
            <person name="Ravi A."/>
            <person name="Getino M."/>
            <person name="Pursley I."/>
            <person name="Horton D.L."/>
            <person name="Alikhan N.F."/>
            <person name="Baker D."/>
            <person name="Gharbi K."/>
            <person name="Hall N."/>
            <person name="Watson M."/>
            <person name="Adriaenssens E.M."/>
            <person name="Foster-Nyarko E."/>
            <person name="Jarju S."/>
            <person name="Secka A."/>
            <person name="Antonio M."/>
            <person name="Oren A."/>
            <person name="Chaudhuri R.R."/>
            <person name="La Ragione R."/>
            <person name="Hildebrand F."/>
            <person name="Pallen M.J."/>
        </authorList>
    </citation>
    <scope>NUCLEOTIDE SEQUENCE</scope>
    <source>
        <strain evidence="2">CHK187-5294</strain>
    </source>
</reference>
<name>A0A9D2CZY1_9FIRM</name>
<dbReference type="EMBL" id="DXCL01000039">
    <property type="protein sequence ID" value="HIZ03924.1"/>
    <property type="molecule type" value="Genomic_DNA"/>
</dbReference>
<organism evidence="2 3">
    <name type="scientific">Candidatus Borkfalkia avistercoris</name>
    <dbReference type="NCBI Taxonomy" id="2838504"/>
    <lineage>
        <taxon>Bacteria</taxon>
        <taxon>Bacillati</taxon>
        <taxon>Bacillota</taxon>
        <taxon>Clostridia</taxon>
        <taxon>Christensenellales</taxon>
        <taxon>Christensenellaceae</taxon>
        <taxon>Candidatus Borkfalkia</taxon>
    </lineage>
</organism>
<evidence type="ECO:0000313" key="3">
    <source>
        <dbReference type="Proteomes" id="UP000824132"/>
    </source>
</evidence>
<comment type="caution">
    <text evidence="2">The sequence shown here is derived from an EMBL/GenBank/DDBJ whole genome shotgun (WGS) entry which is preliminary data.</text>
</comment>
<proteinExistence type="predicted"/>
<accession>A0A9D2CZY1</accession>